<dbReference type="InterPro" id="IPR007060">
    <property type="entry name" value="FtsL/DivIC"/>
</dbReference>
<protein>
    <submittedName>
        <fullName evidence="3">Septum formation initiator family protein</fullName>
    </submittedName>
</protein>
<dbReference type="AlphaFoldDB" id="A0A7V7PSM2"/>
<evidence type="ECO:0000256" key="1">
    <source>
        <dbReference type="SAM" id="Coils"/>
    </source>
</evidence>
<dbReference type="Pfam" id="PF04977">
    <property type="entry name" value="DivIC"/>
    <property type="match status" value="1"/>
</dbReference>
<accession>A0A7V7PSM2</accession>
<sequence>MLTRQYRKSKLAKLIVPAVTCSFLAYFAIHAQSGRYGLEAKQQLVQTLANSQGAYEKLRKQRERLEQRVQLLHDGTLDRDMIDERARQALNYSTADEVVILR</sequence>
<evidence type="ECO:0000313" key="3">
    <source>
        <dbReference type="EMBL" id="KAB0682087.1"/>
    </source>
</evidence>
<reference evidence="3 4" key="1">
    <citation type="submission" date="2019-09" db="EMBL/GenBank/DDBJ databases">
        <title>YIM 132180 draft genome.</title>
        <authorList>
            <person name="Zhang K."/>
        </authorList>
    </citation>
    <scope>NUCLEOTIDE SEQUENCE [LARGE SCALE GENOMIC DNA]</scope>
    <source>
        <strain evidence="3 4">YIM 132180</strain>
    </source>
</reference>
<name>A0A7V7PSM2_9HYPH</name>
<feature type="chain" id="PRO_5031280602" evidence="2">
    <location>
        <begin position="32"/>
        <end position="102"/>
    </location>
</feature>
<gene>
    <name evidence="3" type="ORF">F6X38_02815</name>
</gene>
<comment type="caution">
    <text evidence="3">The sequence shown here is derived from an EMBL/GenBank/DDBJ whole genome shotgun (WGS) entry which is preliminary data.</text>
</comment>
<feature type="coiled-coil region" evidence="1">
    <location>
        <begin position="41"/>
        <end position="75"/>
    </location>
</feature>
<keyword evidence="1" id="KW-0175">Coiled coil</keyword>
<evidence type="ECO:0000256" key="2">
    <source>
        <dbReference type="SAM" id="SignalP"/>
    </source>
</evidence>
<evidence type="ECO:0000313" key="4">
    <source>
        <dbReference type="Proteomes" id="UP000432089"/>
    </source>
</evidence>
<keyword evidence="4" id="KW-1185">Reference proteome</keyword>
<proteinExistence type="predicted"/>
<dbReference type="EMBL" id="VZDO01000002">
    <property type="protein sequence ID" value="KAB0682087.1"/>
    <property type="molecule type" value="Genomic_DNA"/>
</dbReference>
<organism evidence="3 4">
    <name type="scientific">Plantimonas leprariae</name>
    <dbReference type="NCBI Taxonomy" id="2615207"/>
    <lineage>
        <taxon>Bacteria</taxon>
        <taxon>Pseudomonadati</taxon>
        <taxon>Pseudomonadota</taxon>
        <taxon>Alphaproteobacteria</taxon>
        <taxon>Hyphomicrobiales</taxon>
        <taxon>Aurantimonadaceae</taxon>
        <taxon>Plantimonas</taxon>
    </lineage>
</organism>
<feature type="signal peptide" evidence="2">
    <location>
        <begin position="1"/>
        <end position="31"/>
    </location>
</feature>
<keyword evidence="2" id="KW-0732">Signal</keyword>
<dbReference type="Proteomes" id="UP000432089">
    <property type="component" value="Unassembled WGS sequence"/>
</dbReference>